<reference evidence="2" key="1">
    <citation type="journal article" date="2020" name="Nat. Genet.">
        <title>Genomic diversifications of five Gossypium allopolyploid species and their impact on cotton improvement.</title>
        <authorList>
            <person name="Chen Z.J."/>
            <person name="Sreedasyam A."/>
            <person name="Ando A."/>
            <person name="Song Q."/>
            <person name="De Santiago L.M."/>
            <person name="Hulse-Kemp A.M."/>
            <person name="Ding M."/>
            <person name="Ye W."/>
            <person name="Kirkbride R.C."/>
            <person name="Jenkins J."/>
            <person name="Plott C."/>
            <person name="Lovell J."/>
            <person name="Lin Y.M."/>
            <person name="Vaughn R."/>
            <person name="Liu B."/>
            <person name="Simpson S."/>
            <person name="Scheffler B.E."/>
            <person name="Wen L."/>
            <person name="Saski C.A."/>
            <person name="Grover C.E."/>
            <person name="Hu G."/>
            <person name="Conover J.L."/>
            <person name="Carlson J.W."/>
            <person name="Shu S."/>
            <person name="Boston L.B."/>
            <person name="Williams M."/>
            <person name="Peterson D.G."/>
            <person name="McGee K."/>
            <person name="Jones D.C."/>
            <person name="Wendel J.F."/>
            <person name="Stelly D.M."/>
            <person name="Grimwood J."/>
            <person name="Schmutz J."/>
        </authorList>
    </citation>
    <scope>NUCLEOTIDE SEQUENCE [LARGE SCALE GENOMIC DNA]</scope>
    <source>
        <strain evidence="2">cv. TM-1</strain>
    </source>
</reference>
<name>A0ABM3A1A9_GOSHI</name>
<dbReference type="PANTHER" id="PTHR46148">
    <property type="entry name" value="CHROMO DOMAIN-CONTAINING PROTEIN"/>
    <property type="match status" value="1"/>
</dbReference>
<feature type="domain" description="Tf2-1-like SH3-like" evidence="1">
    <location>
        <begin position="9"/>
        <end position="73"/>
    </location>
</feature>
<gene>
    <name evidence="3" type="primary">LOC121217196</name>
</gene>
<proteinExistence type="predicted"/>
<dbReference type="PANTHER" id="PTHR46148:SF44">
    <property type="entry name" value="GAG-POL POLYPROTEIN"/>
    <property type="match status" value="1"/>
</dbReference>
<dbReference type="RefSeq" id="XP_040948660.1">
    <property type="nucleotide sequence ID" value="XM_041092726.1"/>
</dbReference>
<accession>A0ABM3A1A9</accession>
<dbReference type="GeneID" id="121217196"/>
<sequence length="167" mass="19005">MARIEYQVGEYVFLKVSPWKKVLRFGRKGKLSPRFIGTCEVVERIGPIAYQLKLPFELDRIHDVFHVYIVRNYRVDPSHVVSAYGIEVQPDLTYEEEPMKVVAREVKVLQNKKIDLVKVLWVNILEDCMEPLVQAMIGAFQEAIVANTASANCGLPLECLQALGGEE</sequence>
<dbReference type="Proteomes" id="UP000818029">
    <property type="component" value="Chromosome D05"/>
</dbReference>
<keyword evidence="2" id="KW-1185">Reference proteome</keyword>
<evidence type="ECO:0000313" key="3">
    <source>
        <dbReference type="RefSeq" id="XP_040948660.1"/>
    </source>
</evidence>
<protein>
    <recommendedName>
        <fullName evidence="1">Tf2-1-like SH3-like domain-containing protein</fullName>
    </recommendedName>
</protein>
<dbReference type="InterPro" id="IPR056924">
    <property type="entry name" value="SH3_Tf2-1"/>
</dbReference>
<organism evidence="2 3">
    <name type="scientific">Gossypium hirsutum</name>
    <name type="common">Upland cotton</name>
    <name type="synonym">Gossypium mexicanum</name>
    <dbReference type="NCBI Taxonomy" id="3635"/>
    <lineage>
        <taxon>Eukaryota</taxon>
        <taxon>Viridiplantae</taxon>
        <taxon>Streptophyta</taxon>
        <taxon>Embryophyta</taxon>
        <taxon>Tracheophyta</taxon>
        <taxon>Spermatophyta</taxon>
        <taxon>Magnoliopsida</taxon>
        <taxon>eudicotyledons</taxon>
        <taxon>Gunneridae</taxon>
        <taxon>Pentapetalae</taxon>
        <taxon>rosids</taxon>
        <taxon>malvids</taxon>
        <taxon>Malvales</taxon>
        <taxon>Malvaceae</taxon>
        <taxon>Malvoideae</taxon>
        <taxon>Gossypium</taxon>
    </lineage>
</organism>
<reference evidence="3" key="2">
    <citation type="submission" date="2025-08" db="UniProtKB">
        <authorList>
            <consortium name="RefSeq"/>
        </authorList>
    </citation>
    <scope>IDENTIFICATION</scope>
</reference>
<dbReference type="Pfam" id="PF24626">
    <property type="entry name" value="SH3_Tf2-1"/>
    <property type="match status" value="1"/>
</dbReference>
<evidence type="ECO:0000313" key="2">
    <source>
        <dbReference type="Proteomes" id="UP000818029"/>
    </source>
</evidence>
<evidence type="ECO:0000259" key="1">
    <source>
        <dbReference type="Pfam" id="PF24626"/>
    </source>
</evidence>